<evidence type="ECO:0000313" key="4">
    <source>
        <dbReference type="Proteomes" id="UP000025238"/>
    </source>
</evidence>
<organism evidence="2 4">
    <name type="scientific">Stutzerimonas stutzeri</name>
    <name type="common">Pseudomonas stutzeri</name>
    <dbReference type="NCBI Taxonomy" id="316"/>
    <lineage>
        <taxon>Bacteria</taxon>
        <taxon>Pseudomonadati</taxon>
        <taxon>Pseudomonadota</taxon>
        <taxon>Gammaproteobacteria</taxon>
        <taxon>Pseudomonadales</taxon>
        <taxon>Pseudomonadaceae</taxon>
        <taxon>Stutzerimonas</taxon>
    </lineage>
</organism>
<reference evidence="3 5" key="2">
    <citation type="submission" date="2018-01" db="EMBL/GenBank/DDBJ databases">
        <title>Denitrification phenotypes of diverse strains of Pseudomonas stutzeri.</title>
        <authorList>
            <person name="Milligan D.A."/>
            <person name="Bergaust L."/>
            <person name="Bakken L.R."/>
            <person name="Frostegard A."/>
        </authorList>
    </citation>
    <scope>NUCLEOTIDE SEQUENCE [LARGE SCALE GENOMIC DNA]</scope>
    <source>
        <strain evidence="3 5">24a13</strain>
    </source>
</reference>
<dbReference type="EMBL" id="PPXG01000003">
    <property type="protein sequence ID" value="POH83374.1"/>
    <property type="molecule type" value="Genomic_DNA"/>
</dbReference>
<feature type="chain" id="PRO_5035982590" evidence="1">
    <location>
        <begin position="23"/>
        <end position="201"/>
    </location>
</feature>
<dbReference type="Proteomes" id="UP000237068">
    <property type="component" value="Unassembled WGS sequence"/>
</dbReference>
<dbReference type="PATRIC" id="fig|316.97.peg.3927"/>
<proteinExistence type="predicted"/>
<feature type="signal peptide" evidence="1">
    <location>
        <begin position="1"/>
        <end position="22"/>
    </location>
</feature>
<dbReference type="Gene3D" id="2.40.160.20">
    <property type="match status" value="1"/>
</dbReference>
<dbReference type="Proteomes" id="UP000025238">
    <property type="component" value="Chromosome"/>
</dbReference>
<dbReference type="KEGG" id="pstu:UIB01_19650"/>
<dbReference type="EMBL" id="CP007509">
    <property type="protein sequence ID" value="AHY44569.1"/>
    <property type="molecule type" value="Genomic_DNA"/>
</dbReference>
<dbReference type="InterPro" id="IPR011250">
    <property type="entry name" value="OMP/PagP_B-barrel"/>
</dbReference>
<gene>
    <name evidence="3" type="ORF">CXK91_09105</name>
    <name evidence="2" type="ORF">UIB01_19650</name>
</gene>
<dbReference type="RefSeq" id="WP_038664033.1">
    <property type="nucleotide sequence ID" value="NZ_JAMOHQ010000005.1"/>
</dbReference>
<dbReference type="AlphaFoldDB" id="A0A023WXR2"/>
<evidence type="ECO:0000256" key="1">
    <source>
        <dbReference type="SAM" id="SignalP"/>
    </source>
</evidence>
<evidence type="ECO:0000313" key="3">
    <source>
        <dbReference type="EMBL" id="POH83374.1"/>
    </source>
</evidence>
<dbReference type="OrthoDB" id="6896482at2"/>
<evidence type="ECO:0000313" key="5">
    <source>
        <dbReference type="Proteomes" id="UP000237068"/>
    </source>
</evidence>
<name>A0A023WXR2_STUST</name>
<sequence length="201" mass="21921">MKKLSTLALATTLGIFSFGAHAAENFAGFTWGKSTVNTDRSSSLKQNMDGKNRFDDVIKNSGTWGVRAGQMTDEARYYMTYENVSDDYGSSLKLRQQNLIGSYDMFVPLGDTTRLFGGASAGLTKLENESKGYTRDSDIGYLVGLQAGILQKLGDNTSVEAGYRYLRSNAGTEVSERGVGKLGSIDVHSSKQAYLGLNYHF</sequence>
<reference evidence="2 4" key="1">
    <citation type="submission" date="2014-03" db="EMBL/GenBank/DDBJ databases">
        <title>Complete genome sequence of Pseudomonas stutzeri 19SMN4.</title>
        <authorList>
            <person name="Brunet-Galmes I."/>
            <person name="Nogales B."/>
            <person name="Busquets A."/>
            <person name="Pena A."/>
            <person name="Gomila M."/>
            <person name="Garcia-Valdes E."/>
            <person name="Lalucat J."/>
            <person name="Bennasar A."/>
            <person name="Bosch R."/>
        </authorList>
    </citation>
    <scope>NUCLEOTIDE SEQUENCE [LARGE SCALE GENOMIC DNA]</scope>
    <source>
        <strain evidence="2 4">19SMN4</strain>
    </source>
</reference>
<dbReference type="SUPFAM" id="SSF56925">
    <property type="entry name" value="OMPA-like"/>
    <property type="match status" value="1"/>
</dbReference>
<protein>
    <submittedName>
        <fullName evidence="2">Membrane protein</fullName>
    </submittedName>
</protein>
<accession>A0A023WXR2</accession>
<keyword evidence="1" id="KW-0732">Signal</keyword>
<evidence type="ECO:0000313" key="2">
    <source>
        <dbReference type="EMBL" id="AHY44569.1"/>
    </source>
</evidence>